<keyword evidence="2" id="KW-1185">Reference proteome</keyword>
<reference evidence="2" key="1">
    <citation type="journal article" date="2019" name="Curr. Biol.">
        <title>Genome Sequence of Striga asiatica Provides Insight into the Evolution of Plant Parasitism.</title>
        <authorList>
            <person name="Yoshida S."/>
            <person name="Kim S."/>
            <person name="Wafula E.K."/>
            <person name="Tanskanen J."/>
            <person name="Kim Y.M."/>
            <person name="Honaas L."/>
            <person name="Yang Z."/>
            <person name="Spallek T."/>
            <person name="Conn C.E."/>
            <person name="Ichihashi Y."/>
            <person name="Cheong K."/>
            <person name="Cui S."/>
            <person name="Der J.P."/>
            <person name="Gundlach H."/>
            <person name="Jiao Y."/>
            <person name="Hori C."/>
            <person name="Ishida J.K."/>
            <person name="Kasahara H."/>
            <person name="Kiba T."/>
            <person name="Kim M.S."/>
            <person name="Koo N."/>
            <person name="Laohavisit A."/>
            <person name="Lee Y.H."/>
            <person name="Lumba S."/>
            <person name="McCourt P."/>
            <person name="Mortimer J.C."/>
            <person name="Mutuku J.M."/>
            <person name="Nomura T."/>
            <person name="Sasaki-Sekimoto Y."/>
            <person name="Seto Y."/>
            <person name="Wang Y."/>
            <person name="Wakatake T."/>
            <person name="Sakakibara H."/>
            <person name="Demura T."/>
            <person name="Yamaguchi S."/>
            <person name="Yoneyama K."/>
            <person name="Manabe R.I."/>
            <person name="Nelson D.C."/>
            <person name="Schulman A.H."/>
            <person name="Timko M.P."/>
            <person name="dePamphilis C.W."/>
            <person name="Choi D."/>
            <person name="Shirasu K."/>
        </authorList>
    </citation>
    <scope>NUCLEOTIDE SEQUENCE [LARGE SCALE GENOMIC DNA]</scope>
    <source>
        <strain evidence="2">cv. UVA1</strain>
    </source>
</reference>
<proteinExistence type="predicted"/>
<name>A0A5A7QR11_STRAF</name>
<evidence type="ECO:0000313" key="2">
    <source>
        <dbReference type="Proteomes" id="UP000325081"/>
    </source>
</evidence>
<feature type="non-terminal residue" evidence="1">
    <location>
        <position position="1"/>
    </location>
</feature>
<dbReference type="GO" id="GO:0016301">
    <property type="term" value="F:kinase activity"/>
    <property type="evidence" value="ECO:0007669"/>
    <property type="project" value="UniProtKB-KW"/>
</dbReference>
<comment type="caution">
    <text evidence="1">The sequence shown here is derived from an EMBL/GenBank/DDBJ whole genome shotgun (WGS) entry which is preliminary data.</text>
</comment>
<keyword evidence="1" id="KW-0418">Kinase</keyword>
<dbReference type="OrthoDB" id="1745173at2759"/>
<dbReference type="Proteomes" id="UP000325081">
    <property type="component" value="Unassembled WGS sequence"/>
</dbReference>
<gene>
    <name evidence="1" type="ORF">STAS_24417</name>
</gene>
<sequence>DAMKYIERGHKVSTFCSIYIGRSLVDAQKPYPFSLLSVLNYVIDENVAREIIIHRSLRHPNIIRFKEQICHLDRSPTPRLKICNFVISTTFDAKINYTILLQRSSQGENMMER</sequence>
<dbReference type="Gene3D" id="3.30.200.20">
    <property type="entry name" value="Phosphorylase Kinase, domain 1"/>
    <property type="match status" value="1"/>
</dbReference>
<protein>
    <submittedName>
        <fullName evidence="1">Protein kinase</fullName>
    </submittedName>
</protein>
<organism evidence="1 2">
    <name type="scientific">Striga asiatica</name>
    <name type="common">Asiatic witchweed</name>
    <name type="synonym">Buchnera asiatica</name>
    <dbReference type="NCBI Taxonomy" id="4170"/>
    <lineage>
        <taxon>Eukaryota</taxon>
        <taxon>Viridiplantae</taxon>
        <taxon>Streptophyta</taxon>
        <taxon>Embryophyta</taxon>
        <taxon>Tracheophyta</taxon>
        <taxon>Spermatophyta</taxon>
        <taxon>Magnoliopsida</taxon>
        <taxon>eudicotyledons</taxon>
        <taxon>Gunneridae</taxon>
        <taxon>Pentapetalae</taxon>
        <taxon>asterids</taxon>
        <taxon>lamiids</taxon>
        <taxon>Lamiales</taxon>
        <taxon>Orobanchaceae</taxon>
        <taxon>Buchnereae</taxon>
        <taxon>Striga</taxon>
    </lineage>
</organism>
<dbReference type="AlphaFoldDB" id="A0A5A7QR11"/>
<accession>A0A5A7QR11</accession>
<evidence type="ECO:0000313" key="1">
    <source>
        <dbReference type="EMBL" id="GER47318.1"/>
    </source>
</evidence>
<keyword evidence="1" id="KW-0808">Transferase</keyword>
<dbReference type="EMBL" id="BKCP01007848">
    <property type="protein sequence ID" value="GER47318.1"/>
    <property type="molecule type" value="Genomic_DNA"/>
</dbReference>